<evidence type="ECO:0000256" key="6">
    <source>
        <dbReference type="ARBA" id="ARBA00022927"/>
    </source>
</evidence>
<keyword evidence="10 12" id="KW-0496">Mitochondrion</keyword>
<dbReference type="STRING" id="45351.A7SL29"/>
<dbReference type="GO" id="GO:0030150">
    <property type="term" value="P:protein import into mitochondrial matrix"/>
    <property type="evidence" value="ECO:0000318"/>
    <property type="project" value="GO_Central"/>
</dbReference>
<dbReference type="Proteomes" id="UP000001593">
    <property type="component" value="Unassembled WGS sequence"/>
</dbReference>
<organism evidence="14 15">
    <name type="scientific">Nematostella vectensis</name>
    <name type="common">Starlet sea anemone</name>
    <dbReference type="NCBI Taxonomy" id="45351"/>
    <lineage>
        <taxon>Eukaryota</taxon>
        <taxon>Metazoa</taxon>
        <taxon>Cnidaria</taxon>
        <taxon>Anthozoa</taxon>
        <taxon>Hexacorallia</taxon>
        <taxon>Actiniaria</taxon>
        <taxon>Edwardsiidae</taxon>
        <taxon>Nematostella</taxon>
    </lineage>
</organism>
<dbReference type="Pfam" id="PF03031">
    <property type="entry name" value="NIF"/>
    <property type="match status" value="1"/>
</dbReference>
<evidence type="ECO:0000256" key="12">
    <source>
        <dbReference type="RuleBase" id="RU365079"/>
    </source>
</evidence>
<evidence type="ECO:0000256" key="11">
    <source>
        <dbReference type="ARBA" id="ARBA00023136"/>
    </source>
</evidence>
<reference evidence="14 15" key="1">
    <citation type="journal article" date="2007" name="Science">
        <title>Sea anemone genome reveals ancestral eumetazoan gene repertoire and genomic organization.</title>
        <authorList>
            <person name="Putnam N.H."/>
            <person name="Srivastava M."/>
            <person name="Hellsten U."/>
            <person name="Dirks B."/>
            <person name="Chapman J."/>
            <person name="Salamov A."/>
            <person name="Terry A."/>
            <person name="Shapiro H."/>
            <person name="Lindquist E."/>
            <person name="Kapitonov V.V."/>
            <person name="Jurka J."/>
            <person name="Genikhovich G."/>
            <person name="Grigoriev I.V."/>
            <person name="Lucas S.M."/>
            <person name="Steele R.E."/>
            <person name="Finnerty J.R."/>
            <person name="Technau U."/>
            <person name="Martindale M.Q."/>
            <person name="Rokhsar D.S."/>
        </authorList>
    </citation>
    <scope>NUCLEOTIDE SEQUENCE [LARGE SCALE GENOMIC DNA]</scope>
    <source>
        <strain evidence="15">CH2 X CH6</strain>
    </source>
</reference>
<evidence type="ECO:0000256" key="1">
    <source>
        <dbReference type="ARBA" id="ARBA00004434"/>
    </source>
</evidence>
<keyword evidence="15" id="KW-1185">Reference proteome</keyword>
<dbReference type="EMBL" id="DS469694">
    <property type="protein sequence ID" value="EDO35587.1"/>
    <property type="molecule type" value="Genomic_DNA"/>
</dbReference>
<dbReference type="PROSITE" id="PS50969">
    <property type="entry name" value="FCP1"/>
    <property type="match status" value="1"/>
</dbReference>
<feature type="domain" description="FCP1 homology" evidence="13">
    <location>
        <begin position="19"/>
        <end position="162"/>
    </location>
</feature>
<dbReference type="InterPro" id="IPR036412">
    <property type="entry name" value="HAD-like_sf"/>
</dbReference>
<protein>
    <recommendedName>
        <fullName evidence="12">Mitochondrial import inner membrane translocase subunit TIM50</fullName>
    </recommendedName>
</protein>
<dbReference type="InterPro" id="IPR023214">
    <property type="entry name" value="HAD_sf"/>
</dbReference>
<dbReference type="InterPro" id="IPR004274">
    <property type="entry name" value="FCP1_dom"/>
</dbReference>
<proteinExistence type="inferred from homology"/>
<dbReference type="HOGENOM" id="CLU_020262_0_1_1"/>
<evidence type="ECO:0000256" key="4">
    <source>
        <dbReference type="ARBA" id="ARBA00022692"/>
    </source>
</evidence>
<dbReference type="SMART" id="SM00577">
    <property type="entry name" value="CPDc"/>
    <property type="match status" value="1"/>
</dbReference>
<name>A7SL29_NEMVE</name>
<dbReference type="KEGG" id="nve:5507019"/>
<dbReference type="InterPro" id="IPR050365">
    <property type="entry name" value="TIM50"/>
</dbReference>
<evidence type="ECO:0000256" key="8">
    <source>
        <dbReference type="ARBA" id="ARBA00022989"/>
    </source>
</evidence>
<comment type="subcellular location">
    <subcellularLocation>
        <location evidence="1 12">Mitochondrion inner membrane</location>
        <topology evidence="1 12">Single-pass membrane protein</topology>
    </subcellularLocation>
</comment>
<comment type="similarity">
    <text evidence="2 12">Belongs to the TIM50 family.</text>
</comment>
<evidence type="ECO:0000259" key="13">
    <source>
        <dbReference type="PROSITE" id="PS50969"/>
    </source>
</evidence>
<dbReference type="OMA" id="PYGYISY"/>
<dbReference type="OrthoDB" id="287041at2759"/>
<keyword evidence="8" id="KW-1133">Transmembrane helix</keyword>
<dbReference type="eggNOG" id="KOG2832">
    <property type="taxonomic scope" value="Eukaryota"/>
</dbReference>
<keyword evidence="6 12" id="KW-0653">Protein transport</keyword>
<dbReference type="CDD" id="cd07521">
    <property type="entry name" value="HAD_FCP1-like"/>
    <property type="match status" value="1"/>
</dbReference>
<dbReference type="Gene3D" id="3.40.50.1000">
    <property type="entry name" value="HAD superfamily/HAD-like"/>
    <property type="match status" value="1"/>
</dbReference>
<keyword evidence="5" id="KW-0999">Mitochondrion inner membrane</keyword>
<evidence type="ECO:0000256" key="7">
    <source>
        <dbReference type="ARBA" id="ARBA00022946"/>
    </source>
</evidence>
<evidence type="ECO:0000256" key="5">
    <source>
        <dbReference type="ARBA" id="ARBA00022792"/>
    </source>
</evidence>
<keyword evidence="9 12" id="KW-0811">Translocation</keyword>
<dbReference type="SUPFAM" id="SSF56784">
    <property type="entry name" value="HAD-like"/>
    <property type="match status" value="1"/>
</dbReference>
<comment type="function">
    <text evidence="12">Essential component of the TIM23 complex, a complex that mediates the translocation of transit peptide-containing proteins across the mitochondrial inner membrane.</text>
</comment>
<dbReference type="AlphaFoldDB" id="A7SL29"/>
<sequence length="221" mass="25368">MFVEPSSTKLLPDPLPEPYIQPPYTLILEMTDVLVHPEYDRKSGWRFRKRPGVEFFLNQLAPLFEIVVFTHEVGFSASPVIDGIDPHQMIMYRLFRDATKYIKGTHVKDLSGINRDLKKVIVIDCNKAATELNERNAIILKKWEGNPADTTLVDLLPLLQTIATSGVDDVRAVLDFYRQEDDIVAAFKRNQARLREAEQARLQKLEQQNKQGRSWGGMFGR</sequence>
<evidence type="ECO:0000256" key="2">
    <source>
        <dbReference type="ARBA" id="ARBA00006344"/>
    </source>
</evidence>
<evidence type="ECO:0000313" key="15">
    <source>
        <dbReference type="Proteomes" id="UP000001593"/>
    </source>
</evidence>
<dbReference type="InParanoid" id="A7SL29"/>
<accession>A7SL29</accession>
<evidence type="ECO:0000256" key="9">
    <source>
        <dbReference type="ARBA" id="ARBA00023010"/>
    </source>
</evidence>
<dbReference type="PANTHER" id="PTHR12210">
    <property type="entry name" value="DULLARD PROTEIN PHOSPHATASE"/>
    <property type="match status" value="1"/>
</dbReference>
<evidence type="ECO:0000313" key="14">
    <source>
        <dbReference type="EMBL" id="EDO35587.1"/>
    </source>
</evidence>
<feature type="non-terminal residue" evidence="14">
    <location>
        <position position="1"/>
    </location>
</feature>
<keyword evidence="7 12" id="KW-0809">Transit peptide</keyword>
<evidence type="ECO:0000256" key="10">
    <source>
        <dbReference type="ARBA" id="ARBA00023128"/>
    </source>
</evidence>
<keyword evidence="4" id="KW-0812">Transmembrane</keyword>
<keyword evidence="11" id="KW-0472">Membrane</keyword>
<comment type="subunit">
    <text evidence="12">Component of the TIM23 complex.</text>
</comment>
<dbReference type="PhylomeDB" id="A7SL29"/>
<gene>
    <name evidence="14" type="ORF">NEMVEDRAFT_v1g122269</name>
</gene>
<keyword evidence="3 12" id="KW-0813">Transport</keyword>
<dbReference type="FunFam" id="3.40.50.1000:FF:000019">
    <property type="entry name" value="Mitochondrial import inner membrane translocase subunit TIM50"/>
    <property type="match status" value="1"/>
</dbReference>
<evidence type="ECO:0000256" key="3">
    <source>
        <dbReference type="ARBA" id="ARBA00022448"/>
    </source>
</evidence>
<dbReference type="GO" id="GO:0005744">
    <property type="term" value="C:TIM23 mitochondrial import inner membrane translocase complex"/>
    <property type="evidence" value="ECO:0000318"/>
    <property type="project" value="GO_Central"/>
</dbReference>